<name>A0A9K3J9U3_HELAN</name>
<keyword evidence="2" id="KW-1185">Reference proteome</keyword>
<dbReference type="AlphaFoldDB" id="A0A9K3J9U3"/>
<gene>
    <name evidence="1" type="ORF">HanXRQr2_Chr04g0176181</name>
</gene>
<dbReference type="Proteomes" id="UP000215914">
    <property type="component" value="Unassembled WGS sequence"/>
</dbReference>
<comment type="caution">
    <text evidence="1">The sequence shown here is derived from an EMBL/GenBank/DDBJ whole genome shotgun (WGS) entry which is preliminary data.</text>
</comment>
<evidence type="ECO:0000313" key="1">
    <source>
        <dbReference type="EMBL" id="KAF5810991.1"/>
    </source>
</evidence>
<accession>A0A9K3J9U3</accession>
<reference evidence="1" key="1">
    <citation type="journal article" date="2017" name="Nature">
        <title>The sunflower genome provides insights into oil metabolism, flowering and Asterid evolution.</title>
        <authorList>
            <person name="Badouin H."/>
            <person name="Gouzy J."/>
            <person name="Grassa C.J."/>
            <person name="Murat F."/>
            <person name="Staton S.E."/>
            <person name="Cottret L."/>
            <person name="Lelandais-Briere C."/>
            <person name="Owens G.L."/>
            <person name="Carrere S."/>
            <person name="Mayjonade B."/>
            <person name="Legrand L."/>
            <person name="Gill N."/>
            <person name="Kane N.C."/>
            <person name="Bowers J.E."/>
            <person name="Hubner S."/>
            <person name="Bellec A."/>
            <person name="Berard A."/>
            <person name="Berges H."/>
            <person name="Blanchet N."/>
            <person name="Boniface M.C."/>
            <person name="Brunel D."/>
            <person name="Catrice O."/>
            <person name="Chaidir N."/>
            <person name="Claudel C."/>
            <person name="Donnadieu C."/>
            <person name="Faraut T."/>
            <person name="Fievet G."/>
            <person name="Helmstetter N."/>
            <person name="King M."/>
            <person name="Knapp S.J."/>
            <person name="Lai Z."/>
            <person name="Le Paslier M.C."/>
            <person name="Lippi Y."/>
            <person name="Lorenzon L."/>
            <person name="Mandel J.R."/>
            <person name="Marage G."/>
            <person name="Marchand G."/>
            <person name="Marquand E."/>
            <person name="Bret-Mestries E."/>
            <person name="Morien E."/>
            <person name="Nambeesan S."/>
            <person name="Nguyen T."/>
            <person name="Pegot-Espagnet P."/>
            <person name="Pouilly N."/>
            <person name="Raftis F."/>
            <person name="Sallet E."/>
            <person name="Schiex T."/>
            <person name="Thomas J."/>
            <person name="Vandecasteele C."/>
            <person name="Vares D."/>
            <person name="Vear F."/>
            <person name="Vautrin S."/>
            <person name="Crespi M."/>
            <person name="Mangin B."/>
            <person name="Burke J.M."/>
            <person name="Salse J."/>
            <person name="Munos S."/>
            <person name="Vincourt P."/>
            <person name="Rieseberg L.H."/>
            <person name="Langlade N.B."/>
        </authorList>
    </citation>
    <scope>NUCLEOTIDE SEQUENCE</scope>
    <source>
        <tissue evidence="1">Leaves</tissue>
    </source>
</reference>
<proteinExistence type="predicted"/>
<evidence type="ECO:0000313" key="2">
    <source>
        <dbReference type="Proteomes" id="UP000215914"/>
    </source>
</evidence>
<organism evidence="1 2">
    <name type="scientific">Helianthus annuus</name>
    <name type="common">Common sunflower</name>
    <dbReference type="NCBI Taxonomy" id="4232"/>
    <lineage>
        <taxon>Eukaryota</taxon>
        <taxon>Viridiplantae</taxon>
        <taxon>Streptophyta</taxon>
        <taxon>Embryophyta</taxon>
        <taxon>Tracheophyta</taxon>
        <taxon>Spermatophyta</taxon>
        <taxon>Magnoliopsida</taxon>
        <taxon>eudicotyledons</taxon>
        <taxon>Gunneridae</taxon>
        <taxon>Pentapetalae</taxon>
        <taxon>asterids</taxon>
        <taxon>campanulids</taxon>
        <taxon>Asterales</taxon>
        <taxon>Asteraceae</taxon>
        <taxon>Asteroideae</taxon>
        <taxon>Heliantheae alliance</taxon>
        <taxon>Heliantheae</taxon>
        <taxon>Helianthus</taxon>
    </lineage>
</organism>
<reference evidence="1" key="2">
    <citation type="submission" date="2020-06" db="EMBL/GenBank/DDBJ databases">
        <title>Helianthus annuus Genome sequencing and assembly Release 2.</title>
        <authorList>
            <person name="Gouzy J."/>
            <person name="Langlade N."/>
            <person name="Munos S."/>
        </authorList>
    </citation>
    <scope>NUCLEOTIDE SEQUENCE</scope>
    <source>
        <tissue evidence="1">Leaves</tissue>
    </source>
</reference>
<dbReference type="Gramene" id="mRNA:HanXRQr2_Chr04g0176181">
    <property type="protein sequence ID" value="mRNA:HanXRQr2_Chr04g0176181"/>
    <property type="gene ID" value="HanXRQr2_Chr04g0176181"/>
</dbReference>
<protein>
    <submittedName>
        <fullName evidence="1">Uncharacterized protein</fullName>
    </submittedName>
</protein>
<sequence>MGSVEFRSGPYVSRFGGDNKYWCFFIHNLKFRLYGSYRQRRRSPSVG</sequence>
<dbReference type="EMBL" id="MNCJ02000319">
    <property type="protein sequence ID" value="KAF5810991.1"/>
    <property type="molecule type" value="Genomic_DNA"/>
</dbReference>